<dbReference type="STRING" id="1072389.K1WTN6"/>
<sequence>MSDFTPPSGPPPPKVPEGWKAQWNEQYSEWFYVNIYTKKSQWEKPTEPVYAPPTDGAPAGPPPGYSGGSYPQNTDTKQNPYASSMNSNPSTESDAALAARLQAEEDQRARSAAGSRGAQQDYMNTPMPGQSQAPAYGQPQQNYGQQQGGYGQELPARDQKKSGAGGFLGKLLSKASGASSSKPPQQFGGGYPQQSYGHSGYGQQGYGQHGYPQQGYGGGYGGGYGHPPKKSGGMGAGGAAALGVGGGLIGGMLIADAIDDREDEAYQAGYNDGNDGDDYGGGDDGGGDF</sequence>
<feature type="compositionally biased region" description="Polar residues" evidence="1">
    <location>
        <begin position="72"/>
        <end position="93"/>
    </location>
</feature>
<evidence type="ECO:0000256" key="1">
    <source>
        <dbReference type="SAM" id="MobiDB-lite"/>
    </source>
</evidence>
<keyword evidence="4" id="KW-1185">Reference proteome</keyword>
<dbReference type="KEGG" id="mbe:MBM_00123"/>
<protein>
    <submittedName>
        <fullName evidence="3">Putative rna-binding protein FUS/TLS</fullName>
    </submittedName>
</protein>
<feature type="region of interest" description="Disordered" evidence="1">
    <location>
        <begin position="265"/>
        <end position="289"/>
    </location>
</feature>
<dbReference type="AlphaFoldDB" id="K1WTN6"/>
<feature type="domain" description="WW" evidence="2">
    <location>
        <begin position="13"/>
        <end position="47"/>
    </location>
</feature>
<dbReference type="OrthoDB" id="2530521at2759"/>
<proteinExistence type="predicted"/>
<dbReference type="HOGENOM" id="CLU_060150_0_0_1"/>
<feature type="compositionally biased region" description="Acidic residues" evidence="1">
    <location>
        <begin position="274"/>
        <end position="289"/>
    </location>
</feature>
<dbReference type="EMBL" id="JH921428">
    <property type="protein sequence ID" value="EKD21010.1"/>
    <property type="molecule type" value="Genomic_DNA"/>
</dbReference>
<evidence type="ECO:0000259" key="2">
    <source>
        <dbReference type="PROSITE" id="PS50020"/>
    </source>
</evidence>
<accession>K1WTN6</accession>
<dbReference type="eggNOG" id="ENOG502S4J9">
    <property type="taxonomic scope" value="Eukaryota"/>
</dbReference>
<dbReference type="InParanoid" id="K1WTN6"/>
<feature type="compositionally biased region" description="Polar residues" evidence="1">
    <location>
        <begin position="121"/>
        <end position="133"/>
    </location>
</feature>
<name>K1WTN6_MARBU</name>
<dbReference type="PROSITE" id="PS01159">
    <property type="entry name" value="WW_DOMAIN_1"/>
    <property type="match status" value="1"/>
</dbReference>
<dbReference type="Pfam" id="PF00397">
    <property type="entry name" value="WW"/>
    <property type="match status" value="1"/>
</dbReference>
<feature type="compositionally biased region" description="Low complexity" evidence="1">
    <location>
        <begin position="136"/>
        <end position="145"/>
    </location>
</feature>
<dbReference type="Gene3D" id="2.20.70.10">
    <property type="match status" value="1"/>
</dbReference>
<dbReference type="CDD" id="cd00201">
    <property type="entry name" value="WW"/>
    <property type="match status" value="1"/>
</dbReference>
<dbReference type="GeneID" id="18756058"/>
<feature type="compositionally biased region" description="Low complexity" evidence="1">
    <location>
        <begin position="110"/>
        <end position="120"/>
    </location>
</feature>
<feature type="compositionally biased region" description="Gly residues" evidence="1">
    <location>
        <begin position="199"/>
        <end position="208"/>
    </location>
</feature>
<dbReference type="PROSITE" id="PS50020">
    <property type="entry name" value="WW_DOMAIN_2"/>
    <property type="match status" value="1"/>
</dbReference>
<dbReference type="OMA" id="RWNDQYK"/>
<organism evidence="3 4">
    <name type="scientific">Marssonina brunnea f. sp. multigermtubi (strain MB_m1)</name>
    <name type="common">Marssonina leaf spot fungus</name>
    <dbReference type="NCBI Taxonomy" id="1072389"/>
    <lineage>
        <taxon>Eukaryota</taxon>
        <taxon>Fungi</taxon>
        <taxon>Dikarya</taxon>
        <taxon>Ascomycota</taxon>
        <taxon>Pezizomycotina</taxon>
        <taxon>Leotiomycetes</taxon>
        <taxon>Helotiales</taxon>
        <taxon>Drepanopezizaceae</taxon>
        <taxon>Drepanopeziza</taxon>
    </lineage>
</organism>
<gene>
    <name evidence="3" type="ORF">MBM_00123</name>
</gene>
<evidence type="ECO:0000313" key="4">
    <source>
        <dbReference type="Proteomes" id="UP000006753"/>
    </source>
</evidence>
<dbReference type="InterPro" id="IPR036020">
    <property type="entry name" value="WW_dom_sf"/>
</dbReference>
<feature type="region of interest" description="Disordered" evidence="1">
    <location>
        <begin position="41"/>
        <end position="237"/>
    </location>
</feature>
<dbReference type="SMART" id="SM00456">
    <property type="entry name" value="WW"/>
    <property type="match status" value="1"/>
</dbReference>
<dbReference type="Proteomes" id="UP000006753">
    <property type="component" value="Unassembled WGS sequence"/>
</dbReference>
<dbReference type="SUPFAM" id="SSF51045">
    <property type="entry name" value="WW domain"/>
    <property type="match status" value="1"/>
</dbReference>
<dbReference type="InterPro" id="IPR001202">
    <property type="entry name" value="WW_dom"/>
</dbReference>
<feature type="compositionally biased region" description="Low complexity" evidence="1">
    <location>
        <begin position="169"/>
        <end position="198"/>
    </location>
</feature>
<feature type="compositionally biased region" description="Gly residues" evidence="1">
    <location>
        <begin position="215"/>
        <end position="225"/>
    </location>
</feature>
<evidence type="ECO:0000313" key="3">
    <source>
        <dbReference type="EMBL" id="EKD21010.1"/>
    </source>
</evidence>
<dbReference type="RefSeq" id="XP_007288012.1">
    <property type="nucleotide sequence ID" value="XM_007287950.1"/>
</dbReference>
<reference evidence="3 4" key="1">
    <citation type="journal article" date="2012" name="BMC Genomics">
        <title>Sequencing the genome of Marssonina brunnea reveals fungus-poplar co-evolution.</title>
        <authorList>
            <person name="Zhu S."/>
            <person name="Cao Y.-Z."/>
            <person name="Jiang C."/>
            <person name="Tan B.-Y."/>
            <person name="Wang Z."/>
            <person name="Feng S."/>
            <person name="Zhang L."/>
            <person name="Su X.-H."/>
            <person name="Brejova B."/>
            <person name="Vinar T."/>
            <person name="Xu M."/>
            <person name="Wang M.-X."/>
            <person name="Zhang S.-G."/>
            <person name="Huang M.-R."/>
            <person name="Wu R."/>
            <person name="Zhou Y."/>
        </authorList>
    </citation>
    <scope>NUCLEOTIDE SEQUENCE [LARGE SCALE GENOMIC DNA]</scope>
    <source>
        <strain evidence="3 4">MB_m1</strain>
    </source>
</reference>